<keyword evidence="2 4" id="KW-0808">Transferase</keyword>
<evidence type="ECO:0000313" key="7">
    <source>
        <dbReference type="Proteomes" id="UP000199322"/>
    </source>
</evidence>
<evidence type="ECO:0000256" key="1">
    <source>
        <dbReference type="ARBA" id="ARBA00022603"/>
    </source>
</evidence>
<dbReference type="InterPro" id="IPR029063">
    <property type="entry name" value="SAM-dependent_MTases_sf"/>
</dbReference>
<feature type="active site" evidence="5">
    <location>
        <position position="340"/>
    </location>
</feature>
<evidence type="ECO:0000256" key="5">
    <source>
        <dbReference type="PROSITE-ProRule" id="PRU10015"/>
    </source>
</evidence>
<dbReference type="CDD" id="cd02440">
    <property type="entry name" value="AdoMet_MTases"/>
    <property type="match status" value="1"/>
</dbReference>
<dbReference type="Proteomes" id="UP000199322">
    <property type="component" value="Unassembled WGS sequence"/>
</dbReference>
<sequence>MELCSVYDKCGGCNKLDIAYEDQLKEKEEHSLQIFKDKEVEIENYKGIKPSPELYHYRNKMEYTFGDEYKGGPLNLGMKGRKMKFNVYYTKDCKIADNDFNDILIYTREYFKELGFSHRNYRSHIGYLRHLSLRSGKNTGQLMVHLSTDITDENDKAVETWAEGLQKLQLDGKIVSIIHSKTDRKANVLQVDEMRVLYGNDYYIDKIDDLEFKIGPMSFFQTNTKGAEVLYNTALEYAEKAEKVFDLYSGTGTIASLLSKKAKKIYAVELVEEAVQAAKENAEKNGINNVEFHAGDVKEIVEKLPEPDYVVVDPPRVGLHKNVVKYLNNKKFDKIIYVSCNPTTLAENLRDMKKVYKVKELTFMDMFPHTRHLESVALLEKR</sequence>
<evidence type="ECO:0000256" key="4">
    <source>
        <dbReference type="PROSITE-ProRule" id="PRU01024"/>
    </source>
</evidence>
<reference evidence="6 7" key="1">
    <citation type="submission" date="2016-10" db="EMBL/GenBank/DDBJ databases">
        <authorList>
            <person name="de Groot N.N."/>
        </authorList>
    </citation>
    <scope>NUCLEOTIDE SEQUENCE [LARGE SCALE GENOMIC DNA]</scope>
    <source>
        <strain evidence="6 7">WG14</strain>
    </source>
</reference>
<feature type="binding site" evidence="4">
    <location>
        <position position="221"/>
    </location>
    <ligand>
        <name>S-adenosyl-L-methionine</name>
        <dbReference type="ChEBI" id="CHEBI:59789"/>
    </ligand>
</feature>
<evidence type="ECO:0000313" key="6">
    <source>
        <dbReference type="EMBL" id="SDC50667.1"/>
    </source>
</evidence>
<dbReference type="STRING" id="28234.SAMN04488588_1240"/>
<dbReference type="GO" id="GO:0070041">
    <property type="term" value="F:rRNA (uridine-C5-)-methyltransferase activity"/>
    <property type="evidence" value="ECO:0007669"/>
    <property type="project" value="TreeGrafter"/>
</dbReference>
<dbReference type="InterPro" id="IPR030390">
    <property type="entry name" value="MeTrfase_TrmA_AS"/>
</dbReference>
<dbReference type="GO" id="GO:0070475">
    <property type="term" value="P:rRNA base methylation"/>
    <property type="evidence" value="ECO:0007669"/>
    <property type="project" value="TreeGrafter"/>
</dbReference>
<keyword evidence="1 4" id="KW-0489">Methyltransferase</keyword>
<protein>
    <submittedName>
        <fullName evidence="6">23S rRNA (Uracil-5-)-methyltransferase RumA</fullName>
    </submittedName>
</protein>
<dbReference type="Pfam" id="PF05958">
    <property type="entry name" value="tRNA_U5-meth_tr"/>
    <property type="match status" value="1"/>
</dbReference>
<organism evidence="6 7">
    <name type="scientific">Geotoga petraea</name>
    <dbReference type="NCBI Taxonomy" id="28234"/>
    <lineage>
        <taxon>Bacteria</taxon>
        <taxon>Thermotogati</taxon>
        <taxon>Thermotogota</taxon>
        <taxon>Thermotogae</taxon>
        <taxon>Petrotogales</taxon>
        <taxon>Petrotogaceae</taxon>
        <taxon>Geotoga</taxon>
    </lineage>
</organism>
<dbReference type="PROSITE" id="PS01231">
    <property type="entry name" value="TRMA_2"/>
    <property type="match status" value="1"/>
</dbReference>
<name>A0A1G6M5M5_9BACT</name>
<keyword evidence="7" id="KW-1185">Reference proteome</keyword>
<evidence type="ECO:0000256" key="2">
    <source>
        <dbReference type="ARBA" id="ARBA00022679"/>
    </source>
</evidence>
<dbReference type="PANTHER" id="PTHR11061:SF30">
    <property type="entry name" value="TRNA (URACIL(54)-C(5))-METHYLTRANSFERASE"/>
    <property type="match status" value="1"/>
</dbReference>
<dbReference type="PROSITE" id="PS51687">
    <property type="entry name" value="SAM_MT_RNA_M5U"/>
    <property type="match status" value="1"/>
</dbReference>
<dbReference type="PANTHER" id="PTHR11061">
    <property type="entry name" value="RNA M5U METHYLTRANSFERASE"/>
    <property type="match status" value="1"/>
</dbReference>
<proteinExistence type="inferred from homology"/>
<feature type="binding site" evidence="4">
    <location>
        <position position="248"/>
    </location>
    <ligand>
        <name>S-adenosyl-L-methionine</name>
        <dbReference type="ChEBI" id="CHEBI:59789"/>
    </ligand>
</feature>
<feature type="binding site" evidence="4">
    <location>
        <position position="269"/>
    </location>
    <ligand>
        <name>S-adenosyl-L-methionine</name>
        <dbReference type="ChEBI" id="CHEBI:59789"/>
    </ligand>
</feature>
<dbReference type="SUPFAM" id="SSF53335">
    <property type="entry name" value="S-adenosyl-L-methionine-dependent methyltransferases"/>
    <property type="match status" value="1"/>
</dbReference>
<feature type="active site" description="Nucleophile" evidence="4">
    <location>
        <position position="340"/>
    </location>
</feature>
<accession>A0A1G6M5M5</accession>
<dbReference type="RefSeq" id="WP_091403681.1">
    <property type="nucleotide sequence ID" value="NZ_FMYV01000004.1"/>
</dbReference>
<gene>
    <name evidence="6" type="ORF">SAMN04488588_1240</name>
</gene>
<dbReference type="FunFam" id="3.40.50.150:FF:000009">
    <property type="entry name" value="23S rRNA (Uracil(1939)-C(5))-methyltransferase RlmD"/>
    <property type="match status" value="1"/>
</dbReference>
<dbReference type="EMBL" id="FMYV01000004">
    <property type="protein sequence ID" value="SDC50667.1"/>
    <property type="molecule type" value="Genomic_DNA"/>
</dbReference>
<dbReference type="InterPro" id="IPR010280">
    <property type="entry name" value="U5_MeTrfase_fam"/>
</dbReference>
<dbReference type="InterPro" id="IPR030391">
    <property type="entry name" value="MeTrfase_TrmA_CS"/>
</dbReference>
<feature type="binding site" evidence="4">
    <location>
        <position position="313"/>
    </location>
    <ligand>
        <name>S-adenosyl-L-methionine</name>
        <dbReference type="ChEBI" id="CHEBI:59789"/>
    </ligand>
</feature>
<dbReference type="NCBIfam" id="TIGR00479">
    <property type="entry name" value="rumA"/>
    <property type="match status" value="1"/>
</dbReference>
<dbReference type="PROSITE" id="PS01230">
    <property type="entry name" value="TRMA_1"/>
    <property type="match status" value="1"/>
</dbReference>
<dbReference type="AlphaFoldDB" id="A0A1G6M5M5"/>
<keyword evidence="3 4" id="KW-0949">S-adenosyl-L-methionine</keyword>
<dbReference type="Gene3D" id="2.40.50.1070">
    <property type="match status" value="1"/>
</dbReference>
<comment type="similarity">
    <text evidence="4">Belongs to the class I-like SAM-binding methyltransferase superfamily. RNA M5U methyltransferase family.</text>
</comment>
<dbReference type="Gene3D" id="3.40.50.150">
    <property type="entry name" value="Vaccinia Virus protein VP39"/>
    <property type="match status" value="1"/>
</dbReference>
<evidence type="ECO:0000256" key="3">
    <source>
        <dbReference type="ARBA" id="ARBA00022691"/>
    </source>
</evidence>